<dbReference type="PANTHER" id="PTHR43713">
    <property type="entry name" value="GLUTAMATE-1-SEMIALDEHYDE 2,1-AMINOMUTASE"/>
    <property type="match status" value="1"/>
</dbReference>
<reference evidence="5 6" key="1">
    <citation type="submission" date="2018-07" db="EMBL/GenBank/DDBJ databases">
        <title>Genomic Encyclopedia of Type Strains, Phase IV (KMG-IV): sequencing the most valuable type-strain genomes for metagenomic binning, comparative biology and taxonomic classification.</title>
        <authorList>
            <person name="Goeker M."/>
        </authorList>
    </citation>
    <scope>NUCLEOTIDE SEQUENCE [LARGE SCALE GENOMIC DNA]</scope>
    <source>
        <strain evidence="5 6">DSM 5603</strain>
    </source>
</reference>
<dbReference type="Gene3D" id="3.90.1150.10">
    <property type="entry name" value="Aspartate Aminotransferase, domain 1"/>
    <property type="match status" value="1"/>
</dbReference>
<comment type="caution">
    <text evidence="5">The sequence shown here is derived from an EMBL/GenBank/DDBJ whole genome shotgun (WGS) entry which is preliminary data.</text>
</comment>
<dbReference type="RefSeq" id="WP_170143255.1">
    <property type="nucleotide sequence ID" value="NZ_BJMI01000043.1"/>
</dbReference>
<keyword evidence="2 3" id="KW-0663">Pyridoxal phosphate</keyword>
<sequence length="431" mass="47646">MSPHPSPVPVDPARIRHRLQQAEKRYVERHEASRASWKLAELAMPGGNTRTSLWYDPFPLCFVHGHECYVNDADGHDYIDFLGEYTAGIYGHSPRIIQDAINEAVSNGINLSSHNALEGAFANLLTQRFRSMDLLRFTNSGTEANLMAMTAARAVTGREKILVFRNGYHGGVLSFTGATSPFNAPYDFLMGTYNAIEETADLITTFGSQLAAVLVEPMQGAGGCIPGTTEFLAMLRQMTEHYGIALIFDEIQTARLAFGGRQAQIGIYPDLTTIGKFFGGGMAFGCFGGSERFMSIFDPRRPDAVPHAGTFNNNTITMSAGYTATRHLLGTAALEELNRRGDALREAIRQIFKEEDMPFSVTGLGSLMTIHPEVSREHQAILRKFLFFSMVEQGIYFAPRGLIALSFPISAIDIKKFLDALRRFCTEYHSA</sequence>
<proteinExistence type="inferred from homology"/>
<keyword evidence="6" id="KW-1185">Reference proteome</keyword>
<evidence type="ECO:0000313" key="6">
    <source>
        <dbReference type="Proteomes" id="UP000254958"/>
    </source>
</evidence>
<dbReference type="Pfam" id="PF00202">
    <property type="entry name" value="Aminotran_3"/>
    <property type="match status" value="1"/>
</dbReference>
<comment type="similarity">
    <text evidence="3">Belongs to the class-III pyridoxal-phosphate-dependent aminotransferase family.</text>
</comment>
<dbReference type="SUPFAM" id="SSF53383">
    <property type="entry name" value="PLP-dependent transferases"/>
    <property type="match status" value="1"/>
</dbReference>
<dbReference type="InterPro" id="IPR015424">
    <property type="entry name" value="PyrdxlP-dep_Trfase"/>
</dbReference>
<evidence type="ECO:0000256" key="2">
    <source>
        <dbReference type="ARBA" id="ARBA00022898"/>
    </source>
</evidence>
<dbReference type="Proteomes" id="UP000562982">
    <property type="component" value="Unassembled WGS sequence"/>
</dbReference>
<reference evidence="4 7" key="2">
    <citation type="submission" date="2020-04" db="EMBL/GenBank/DDBJ databases">
        <title>Description of novel Gluconacetobacter.</title>
        <authorList>
            <person name="Sombolestani A."/>
        </authorList>
    </citation>
    <scope>NUCLEOTIDE SEQUENCE [LARGE SCALE GENOMIC DNA]</scope>
    <source>
        <strain evidence="4 7">LMG 1382</strain>
    </source>
</reference>
<dbReference type="GO" id="GO:0008483">
    <property type="term" value="F:transaminase activity"/>
    <property type="evidence" value="ECO:0007669"/>
    <property type="project" value="UniProtKB-KW"/>
</dbReference>
<protein>
    <submittedName>
        <fullName evidence="4">Aminotransferase class III-fold pyridoxal phosphate-dependent enzyme</fullName>
    </submittedName>
    <submittedName>
        <fullName evidence="5">Glutamate-1-semialdehyde 2,1-aminomutase</fullName>
    </submittedName>
</protein>
<organism evidence="5 6">
    <name type="scientific">Gluconacetobacter liquefaciens</name>
    <name type="common">Acetobacter liquefaciens</name>
    <dbReference type="NCBI Taxonomy" id="89584"/>
    <lineage>
        <taxon>Bacteria</taxon>
        <taxon>Pseudomonadati</taxon>
        <taxon>Pseudomonadota</taxon>
        <taxon>Alphaproteobacteria</taxon>
        <taxon>Acetobacterales</taxon>
        <taxon>Acetobacteraceae</taxon>
        <taxon>Gluconacetobacter</taxon>
    </lineage>
</organism>
<evidence type="ECO:0000256" key="3">
    <source>
        <dbReference type="RuleBase" id="RU003560"/>
    </source>
</evidence>
<dbReference type="Gene3D" id="3.40.640.10">
    <property type="entry name" value="Type I PLP-dependent aspartate aminotransferase-like (Major domain)"/>
    <property type="match status" value="1"/>
</dbReference>
<dbReference type="EMBL" id="QQAW01000011">
    <property type="protein sequence ID" value="RDI36310.1"/>
    <property type="molecule type" value="Genomic_DNA"/>
</dbReference>
<keyword evidence="4" id="KW-0032">Aminotransferase</keyword>
<keyword evidence="4" id="KW-0808">Transferase</keyword>
<comment type="cofactor">
    <cofactor evidence="1">
        <name>pyridoxal 5'-phosphate</name>
        <dbReference type="ChEBI" id="CHEBI:597326"/>
    </cofactor>
</comment>
<dbReference type="InterPro" id="IPR005814">
    <property type="entry name" value="Aminotrans_3"/>
</dbReference>
<evidence type="ECO:0000313" key="4">
    <source>
        <dbReference type="EMBL" id="MBB2188009.1"/>
    </source>
</evidence>
<dbReference type="Proteomes" id="UP000254958">
    <property type="component" value="Unassembled WGS sequence"/>
</dbReference>
<evidence type="ECO:0000313" key="7">
    <source>
        <dbReference type="Proteomes" id="UP000562982"/>
    </source>
</evidence>
<accession>A0A370FZD5</accession>
<evidence type="ECO:0000256" key="1">
    <source>
        <dbReference type="ARBA" id="ARBA00001933"/>
    </source>
</evidence>
<dbReference type="InterPro" id="IPR015422">
    <property type="entry name" value="PyrdxlP-dep_Trfase_small"/>
</dbReference>
<dbReference type="AlphaFoldDB" id="A0A370FZD5"/>
<evidence type="ECO:0000313" key="5">
    <source>
        <dbReference type="EMBL" id="RDI36310.1"/>
    </source>
</evidence>
<dbReference type="EMBL" id="JABEQI010000013">
    <property type="protein sequence ID" value="MBB2188009.1"/>
    <property type="molecule type" value="Genomic_DNA"/>
</dbReference>
<name>A0A370FZD5_GLULI</name>
<dbReference type="PANTHER" id="PTHR43713:SF3">
    <property type="entry name" value="GLUTAMATE-1-SEMIALDEHYDE 2,1-AMINOMUTASE 1, CHLOROPLASTIC-RELATED"/>
    <property type="match status" value="1"/>
</dbReference>
<dbReference type="GO" id="GO:0030170">
    <property type="term" value="F:pyridoxal phosphate binding"/>
    <property type="evidence" value="ECO:0007669"/>
    <property type="project" value="InterPro"/>
</dbReference>
<dbReference type="InterPro" id="IPR015421">
    <property type="entry name" value="PyrdxlP-dep_Trfase_major"/>
</dbReference>
<gene>
    <name evidence="5" type="ORF">C7453_11194</name>
    <name evidence="4" type="ORF">HLH32_16840</name>
</gene>